<dbReference type="SUPFAM" id="SSF51658">
    <property type="entry name" value="Xylose isomerase-like"/>
    <property type="match status" value="1"/>
</dbReference>
<dbReference type="PROSITE" id="PS00731">
    <property type="entry name" value="AP_NUCLEASE_F2_3"/>
    <property type="match status" value="1"/>
</dbReference>
<dbReference type="GO" id="GO:0006284">
    <property type="term" value="P:base-excision repair"/>
    <property type="evidence" value="ECO:0007669"/>
    <property type="project" value="TreeGrafter"/>
</dbReference>
<dbReference type="GO" id="GO:0008270">
    <property type="term" value="F:zinc ion binding"/>
    <property type="evidence" value="ECO:0007669"/>
    <property type="project" value="InterPro"/>
</dbReference>
<evidence type="ECO:0000256" key="6">
    <source>
        <dbReference type="ARBA" id="ARBA00022833"/>
    </source>
</evidence>
<evidence type="ECO:0000256" key="2">
    <source>
        <dbReference type="ARBA" id="ARBA00005340"/>
    </source>
</evidence>
<evidence type="ECO:0000256" key="3">
    <source>
        <dbReference type="ARBA" id="ARBA00022723"/>
    </source>
</evidence>
<dbReference type="GO" id="GO:0003906">
    <property type="term" value="F:DNA-(apurinic or apyrimidinic site) endonuclease activity"/>
    <property type="evidence" value="ECO:0007669"/>
    <property type="project" value="TreeGrafter"/>
</dbReference>
<dbReference type="SMART" id="SM00518">
    <property type="entry name" value="AP2Ec"/>
    <property type="match status" value="1"/>
</dbReference>
<dbReference type="InterPro" id="IPR013022">
    <property type="entry name" value="Xyl_isomerase-like_TIM-brl"/>
</dbReference>
<proteinExistence type="inferred from homology"/>
<evidence type="ECO:0000259" key="8">
    <source>
        <dbReference type="Pfam" id="PF01261"/>
    </source>
</evidence>
<dbReference type="GO" id="GO:0003677">
    <property type="term" value="F:DNA binding"/>
    <property type="evidence" value="ECO:0007669"/>
    <property type="project" value="InterPro"/>
</dbReference>
<keyword evidence="5" id="KW-0378">Hydrolase</keyword>
<dbReference type="InterPro" id="IPR018246">
    <property type="entry name" value="AP_endonuc_F2_Zn_BS"/>
</dbReference>
<evidence type="ECO:0000256" key="5">
    <source>
        <dbReference type="ARBA" id="ARBA00022801"/>
    </source>
</evidence>
<dbReference type="InterPro" id="IPR036237">
    <property type="entry name" value="Xyl_isomerase-like_sf"/>
</dbReference>
<feature type="domain" description="Xylose isomerase-like TIM barrel" evidence="8">
    <location>
        <begin position="19"/>
        <end position="282"/>
    </location>
</feature>
<dbReference type="Gene3D" id="3.20.20.150">
    <property type="entry name" value="Divalent-metal-dependent TIM barrel enzymes"/>
    <property type="match status" value="1"/>
</dbReference>
<dbReference type="PANTHER" id="PTHR21445:SF0">
    <property type="entry name" value="APURINIC-APYRIMIDINIC ENDONUCLEASE"/>
    <property type="match status" value="1"/>
</dbReference>
<name>A0A6C0LY79_9ZZZZ</name>
<evidence type="ECO:0000256" key="4">
    <source>
        <dbReference type="ARBA" id="ARBA00022763"/>
    </source>
</evidence>
<evidence type="ECO:0000313" key="9">
    <source>
        <dbReference type="EMBL" id="QHU35806.1"/>
    </source>
</evidence>
<reference evidence="9" key="1">
    <citation type="journal article" date="2020" name="Nature">
        <title>Giant virus diversity and host interactions through global metagenomics.</title>
        <authorList>
            <person name="Schulz F."/>
            <person name="Roux S."/>
            <person name="Paez-Espino D."/>
            <person name="Jungbluth S."/>
            <person name="Walsh D.A."/>
            <person name="Denef V.J."/>
            <person name="McMahon K.D."/>
            <person name="Konstantinidis K.T."/>
            <person name="Eloe-Fadrosh E.A."/>
            <person name="Kyrpides N.C."/>
            <person name="Woyke T."/>
        </authorList>
    </citation>
    <scope>NUCLEOTIDE SEQUENCE</scope>
    <source>
        <strain evidence="9">GVMAG-S-1035085-51</strain>
    </source>
</reference>
<dbReference type="PANTHER" id="PTHR21445">
    <property type="entry name" value="ENDONUCLEASE IV ENDODEOXYRIBONUCLEASE IV"/>
    <property type="match status" value="1"/>
</dbReference>
<dbReference type="PROSITE" id="PS51432">
    <property type="entry name" value="AP_NUCLEASE_F2_4"/>
    <property type="match status" value="1"/>
</dbReference>
<dbReference type="AlphaFoldDB" id="A0A6C0LY79"/>
<keyword evidence="4" id="KW-0227">DNA damage</keyword>
<accession>A0A6C0LY79</accession>
<sequence>MFYFGAHLRKDPNIIAALQEIQKYGGNCLQIFISNPMTSQHKKKLFKKYEEEGPSTKKFLHDNDMKLFVHSPYILNFANRVVVPAEAYWVQSYYDELLIADMIGAEGCIIHVGKYLTQDYQDSLQYMYISLKYLIHRVMDNNLNVKIILETAAGQGTELLATIDNSFEALVTFYQRFSNRERKVLKLCIDTAHVYAAGYDIRDTKLLTNLVETFKDDIVLIHLNDSKREYNSHVDRHERIGKGTIGKKVLSEVVKIAYKYNISIILETPDNGYKKEIPWIKSLIDS</sequence>
<comment type="cofactor">
    <cofactor evidence="1">
        <name>Zn(2+)</name>
        <dbReference type="ChEBI" id="CHEBI:29105"/>
    </cofactor>
</comment>
<dbReference type="InterPro" id="IPR001719">
    <property type="entry name" value="AP_endonuc_2"/>
</dbReference>
<dbReference type="NCBIfam" id="TIGR00587">
    <property type="entry name" value="nfo"/>
    <property type="match status" value="1"/>
</dbReference>
<keyword evidence="6" id="KW-0862">Zinc</keyword>
<dbReference type="EMBL" id="MN740612">
    <property type="protein sequence ID" value="QHU35806.1"/>
    <property type="molecule type" value="Genomic_DNA"/>
</dbReference>
<dbReference type="GO" id="GO:0008081">
    <property type="term" value="F:phosphoric diester hydrolase activity"/>
    <property type="evidence" value="ECO:0007669"/>
    <property type="project" value="TreeGrafter"/>
</dbReference>
<keyword evidence="7" id="KW-0234">DNA repair</keyword>
<organism evidence="9">
    <name type="scientific">viral metagenome</name>
    <dbReference type="NCBI Taxonomy" id="1070528"/>
    <lineage>
        <taxon>unclassified sequences</taxon>
        <taxon>metagenomes</taxon>
        <taxon>organismal metagenomes</taxon>
    </lineage>
</organism>
<evidence type="ECO:0000256" key="1">
    <source>
        <dbReference type="ARBA" id="ARBA00001947"/>
    </source>
</evidence>
<protein>
    <recommendedName>
        <fullName evidence="8">Xylose isomerase-like TIM barrel domain-containing protein</fullName>
    </recommendedName>
</protein>
<dbReference type="Pfam" id="PF01261">
    <property type="entry name" value="AP_endonuc_2"/>
    <property type="match status" value="1"/>
</dbReference>
<comment type="similarity">
    <text evidence="2">Belongs to the AP endonuclease 2 family.</text>
</comment>
<keyword evidence="3" id="KW-0479">Metal-binding</keyword>
<evidence type="ECO:0000256" key="7">
    <source>
        <dbReference type="ARBA" id="ARBA00023204"/>
    </source>
</evidence>